<gene>
    <name evidence="2" type="ORF">CPARA_1gp155</name>
</gene>
<accession>F2HHL7</accession>
<keyword evidence="2" id="KW-0542">Nucleomorph</keyword>
<dbReference type="EMBL" id="CP002172">
    <property type="protein sequence ID" value="AEA38813.1"/>
    <property type="molecule type" value="Genomic_DNA"/>
</dbReference>
<name>F2HHL7_9CRYP</name>
<proteinExistence type="predicted"/>
<dbReference type="RefSeq" id="XP_003239711.1">
    <property type="nucleotide sequence ID" value="XM_003239663.1"/>
</dbReference>
<geneLocation type="nucleomorph" evidence="2"/>
<keyword evidence="1" id="KW-0472">Membrane</keyword>
<dbReference type="AlphaFoldDB" id="F2HHL7"/>
<sequence length="319" mass="39325">MFRVKTFFNSNKYIFCCTKKKHNFSNSKQFFFRKIKTRILKFLYFTFLNFTYLKRINLVNLIAYYKKTPKFLWIIKNFLFSKCKITNKIFYFVLNKLKESFTKIYIQKLILHRPELFLYSTQKKNNNSIYVYYKKFRSKIKLFFHFLICSYDLFNIFFFSFLSNKKKNIPLVINSTYKHRNRNKLCFYVKSLNIIYNVQKQKKELVGVYFIKKKEEKMKLLPIFENLKLSADLVSVFRKVRKKKNNLKFLMINFFKKIFSGEKNIIFQLKMFFIFLKKIYNLKKIVKNDHKTLNCCLFCFFKLSNKYYLNLKIKKEKNL</sequence>
<dbReference type="GeneID" id="10446932"/>
<feature type="transmembrane region" description="Helical" evidence="1">
    <location>
        <begin position="142"/>
        <end position="162"/>
    </location>
</feature>
<organism evidence="2 3">
    <name type="scientific">Cryptomonas paramaecium</name>
    <dbReference type="NCBI Taxonomy" id="2898"/>
    <lineage>
        <taxon>Eukaryota</taxon>
        <taxon>Cryptophyceae</taxon>
        <taxon>Cryptomonadales</taxon>
        <taxon>Cryptomonadaceae</taxon>
        <taxon>Cryptomonas</taxon>
    </lineage>
</organism>
<evidence type="ECO:0000313" key="3">
    <source>
        <dbReference type="Proteomes" id="UP000243423"/>
    </source>
</evidence>
<feature type="transmembrane region" description="Helical" evidence="1">
    <location>
        <begin position="42"/>
        <end position="65"/>
    </location>
</feature>
<keyword evidence="1" id="KW-0812">Transmembrane</keyword>
<evidence type="ECO:0000256" key="1">
    <source>
        <dbReference type="SAM" id="Phobius"/>
    </source>
</evidence>
<keyword evidence="1" id="KW-1133">Transmembrane helix</keyword>
<evidence type="ECO:0000313" key="2">
    <source>
        <dbReference type="EMBL" id="AEA38813.1"/>
    </source>
</evidence>
<dbReference type="Proteomes" id="UP000243423">
    <property type="component" value="Nucleomorph 1"/>
</dbReference>
<protein>
    <submittedName>
        <fullName evidence="2">Uncharacterized protein</fullName>
    </submittedName>
</protein>
<reference evidence="2 3" key="1">
    <citation type="journal article" date="2011" name="Genome Biol. Evol.">
        <title>Complete nucleomorph genome sequence of the nonphotosynthetic alga Cryptomonas paramecium reveals a core nucleomorph gene set.</title>
        <authorList>
            <person name="Tanifuji G."/>
            <person name="Onodera N.T."/>
            <person name="Wheeler T.J."/>
            <person name="Dlutek M."/>
            <person name="Donaher N."/>
            <person name="Archibald J.M."/>
        </authorList>
    </citation>
    <scope>NUCLEOTIDE SEQUENCE [LARGE SCALE GENOMIC DNA]</scope>
    <source>
        <strain evidence="2 3">CCAP977/2A</strain>
    </source>
</reference>